<reference evidence="7" key="3">
    <citation type="submission" date="2020-05" db="UniProtKB">
        <authorList>
            <consortium name="EnsemblMetazoa"/>
        </authorList>
    </citation>
    <scope>IDENTIFICATION</scope>
    <source>
        <strain evidence="7">USDA</strain>
    </source>
</reference>
<dbReference type="Pfam" id="PF26103">
    <property type="entry name" value="TPR_Epg5"/>
    <property type="match status" value="1"/>
</dbReference>
<dbReference type="InterPro" id="IPR051436">
    <property type="entry name" value="Autophagy-related_EPG5"/>
</dbReference>
<proteinExistence type="inferred from homology"/>
<dbReference type="InterPro" id="IPR059030">
    <property type="entry name" value="TPR_Epg5_mid"/>
</dbReference>
<dbReference type="eggNOG" id="KOG3622">
    <property type="taxonomic scope" value="Eukaryota"/>
</dbReference>
<dbReference type="EnsemblMetazoa" id="PHUM050900-RA">
    <property type="protein sequence ID" value="PHUM050900-PA"/>
    <property type="gene ID" value="PHUM050900"/>
</dbReference>
<dbReference type="HOGENOM" id="CLU_000773_0_0_1"/>
<evidence type="ECO:0000256" key="2">
    <source>
        <dbReference type="ARBA" id="ARBA00023006"/>
    </source>
</evidence>
<keyword evidence="8" id="KW-1185">Reference proteome</keyword>
<dbReference type="CTD" id="8232868"/>
<feature type="coiled-coil region" evidence="3">
    <location>
        <begin position="198"/>
        <end position="225"/>
    </location>
</feature>
<name>E0VB36_PEDHC</name>
<dbReference type="PANTHER" id="PTHR31139:SF4">
    <property type="entry name" value="ECTOPIC P GRANULES PROTEIN 5 HOMOLOG"/>
    <property type="match status" value="1"/>
</dbReference>
<evidence type="ECO:0000256" key="3">
    <source>
        <dbReference type="SAM" id="Coils"/>
    </source>
</evidence>
<dbReference type="KEGG" id="phu:Phum_PHUM050900"/>
<dbReference type="EMBL" id="DS235021">
    <property type="protein sequence ID" value="EEB10592.1"/>
    <property type="molecule type" value="Genomic_DNA"/>
</dbReference>
<dbReference type="VEuPathDB" id="VectorBase:PHUM050900"/>
<gene>
    <name evidence="7" type="primary">8232868</name>
    <name evidence="6" type="ORF">Phum_PHUM050900</name>
</gene>
<dbReference type="OrthoDB" id="75419at2759"/>
<dbReference type="Proteomes" id="UP000009046">
    <property type="component" value="Unassembled WGS sequence"/>
</dbReference>
<dbReference type="GO" id="GO:0005737">
    <property type="term" value="C:cytoplasm"/>
    <property type="evidence" value="ECO:0007669"/>
    <property type="project" value="TreeGrafter"/>
</dbReference>
<reference evidence="6" key="1">
    <citation type="submission" date="2007-04" db="EMBL/GenBank/DDBJ databases">
        <title>Annotation of Pediculus humanus corporis strain USDA.</title>
        <authorList>
            <person name="Kirkness E."/>
            <person name="Hannick L."/>
            <person name="Hass B."/>
            <person name="Bruggner R."/>
            <person name="Lawson D."/>
            <person name="Bidwell S."/>
            <person name="Joardar V."/>
            <person name="Caler E."/>
            <person name="Walenz B."/>
            <person name="Inman J."/>
            <person name="Schobel S."/>
            <person name="Galinsky K."/>
            <person name="Amedeo P."/>
            <person name="Strausberg R."/>
        </authorList>
    </citation>
    <scope>NUCLEOTIDE SEQUENCE</scope>
    <source>
        <strain evidence="6">USDA</strain>
    </source>
</reference>
<feature type="domain" description="Epg5-like central TPR repeats" evidence="4">
    <location>
        <begin position="1566"/>
        <end position="1967"/>
    </location>
</feature>
<dbReference type="GeneID" id="8232868"/>
<organism>
    <name type="scientific">Pediculus humanus subsp. corporis</name>
    <name type="common">Body louse</name>
    <dbReference type="NCBI Taxonomy" id="121224"/>
    <lineage>
        <taxon>Eukaryota</taxon>
        <taxon>Metazoa</taxon>
        <taxon>Ecdysozoa</taxon>
        <taxon>Arthropoda</taxon>
        <taxon>Hexapoda</taxon>
        <taxon>Insecta</taxon>
        <taxon>Pterygota</taxon>
        <taxon>Neoptera</taxon>
        <taxon>Paraneoptera</taxon>
        <taxon>Psocodea</taxon>
        <taxon>Troctomorpha</taxon>
        <taxon>Phthiraptera</taxon>
        <taxon>Anoplura</taxon>
        <taxon>Pediculidae</taxon>
        <taxon>Pediculus</taxon>
    </lineage>
</organism>
<dbReference type="Pfam" id="PF26573">
    <property type="entry name" value="TPR_Epg5_2"/>
    <property type="match status" value="1"/>
</dbReference>
<evidence type="ECO:0000259" key="4">
    <source>
        <dbReference type="Pfam" id="PF26103"/>
    </source>
</evidence>
<dbReference type="GO" id="GO:0097352">
    <property type="term" value="P:autophagosome maturation"/>
    <property type="evidence" value="ECO:0007669"/>
    <property type="project" value="TreeGrafter"/>
</dbReference>
<dbReference type="InParanoid" id="E0VB36"/>
<dbReference type="OMA" id="LYCYEAE"/>
<sequence length="2358" mass="276530">MITKCKYFEEGIPEPPKLCDFETKCQVESKIEETNTNLCTPDLVNKNENVFVQSEKETSKKENISEYVESGSLKACQTTVLHNDRNISCSSDDTTKNFKILKDACHYPNEVQLLQNQLKKNVCSDSDWIGNVDLHKYHFTLKIQELILPFSDEQLKNYYYNEELEKSNRYMENLIFLETKNQSFKEEDDYFFKLLKNYAQTRYNLKKVQENVEKIKKKIDTSISTMWTLQDDVKITEKKCCDDGNLVSFEQKYFKAQFNSNAYDEFNHLLKEYKYLAFEIVLEDLFASSFLKFKIEYYLQSLITSCSEFSNINDSSPVTLYKNDQNTFFQKCLNEMKKTISTLFFFQKKQEFNVDVCFVEEIREWISDLVSILIRISNWEDHLFIISHIMSCCGGVGDWAAHFIQLPHSNFFEDPFDNFQINHIMTVMNIILNPIHNKRNLCTEETEITDLWTVVDSDGEIEDESEGKLLLKENDLVSILNQIPFSELFKIIFGNMKNGANDFISSDHILKLIAFSTDFIRILFKGLKFYCRQKYKQFTKRLGRLICHTVCYVTEVFVLFKSQKNLEEIEFGRAQAEYDNFFFRSAKFIYSTKKLGTWQFLVSMPFQMVSLPTIMKLYSIFQLNELQDEYTLNINFSNFEEKFLLLPEEEQCYILATFANMAVARNISEIEFIKNVVLQLFYIGFVSVNTIDFCYKNVQHLLKTICLTHPQLISEILKMQCNVFSTNPLYNERRILHLWLNLPLEYWMPNNFDFEILSLWIMEPSQSLKYEIVRIILQSLNYGIDQGKLFMAPESHREIAFILMQASIKLVNENEFGFIKNVSYMVLPQNYDHGGHDWIWATLLKLRLHLLDKTEATLYKYFNGLEEHLKQIPDVDSNSDLHHFVMKNQPVACFVALMTTTLGHSVPIICDKGFDLIEVLLAEGKYNHGIACLEFITLLFLECPNSLFECKKFLSILSQIIAADNTLAQLAKNLIMNNFPGQILKNLNSMIQNQLKTCKGIQFQKFSECVQLWLHSLTKLPSWSQEPGVVYILDNLLQNVYFDFTTTKIVLSILENLMEENKKTNESKSSLSYLMEMMNLKFITSSLSLKEINGDVPWLSYSIIQIQFEKFEKKNSLWLELLKEINSTIDKKTDIDYSLKKVCNFLGIPVRPSSTLSIYKWTHQILNTDISHPLIPLFWQKFFYLFFYRVSDVTDRGSLGDKFFDGIFNQRLFMQLKNRLEDSLQYFKDLCKKNETEKENRFVKLYELFQSFSFWINDTSLLKPNINTYILPPKYNPELLGLIIHGSETPWIDFIDYFKIEENFKSSTLQWLKIKNRKVFENNNKNSYQKPGKSDYVKSEERFNSYETPLPPPLINKKKYSFSRITPSILMNSKNMVTFNKPFVEKLFEFEELNNFLDNEYTSVVKQTLDVLPHLYTIITTEKKLKCCCDGINKSVNGKIIRYSCTGPAVLNIKYEESKINEKIEREFDQSKKLLYENLNKIANFSPPYLSISTGYVDIAIEELVKEYQSAKNKNMDELINGFKKTGIETFYEFIQILHKNKVRTPLLKQIFERFIDVLGKNFIENNSTETGRLLQIILSGGDILAEKLIKYFSPNTSSLDDYIVYYSYVLESAYPKKYLILSKFDFNKFLFDNKPKFSARSRLISLIKIGLISASREFNENKNLLKVLNENLEVLLNYDFPEHYGEILNFLLEASQNQTLCKSTWYTFLNSLTDGKILQRNNITSCNYNENKFSIKHLKQYFIQCAGDQKISLDIVQGTINVLASNFKNERSKSTCHGLYRKYQEYFEPLITFFGMLSYSCIAKTVEIDRGSLSEKLTQQLWPLICELYSPWLIPYHNVENEGESIKSTDNNNYEKTICWPWSINDMNSASICATIFSESIKFILETLPGFNNVLRYVWFFYANNFGHVHVKDHVLNVIHESFLILPWETFHPNLQDVESMLKVVDSFSPFMPHTFVENIFIKIKWNEIVQSHLKLQDDDEMSTKIHICLLNLFVKIPVSPIFKQDERVINLLKSANDYSWHFVDSRHFENVLNYFVKTCDPRIVLSDDKSDNKLEVAILGLLQSCAGYVPFNKQFHPTTLTKKVFFIRAWVKLLTNSNRKFQTKNFQPLLKKNLWELWDVMISFNDETTIVFGEFFNVLNEPELSSVVINIFKEWLSSRKSLISIFAVLRSPGTWLENPDLYGNITEFSLEIYFDHTAKEEKKHLKLEDLLLYLTEIKFCEKSEPKIILLISFLLNMLEKEMKWDEKEGLCLLSKLHELLFTFTEEKGTGLFMLISLCVCSGLEIYSKKNHIELQMREQIKALQIIESAENNKIYNDLNQYVSHAKTRLSELTTIEGIIEFLKDFGFKLFNKNYLT</sequence>
<accession>E0VB36</accession>
<evidence type="ECO:0000259" key="5">
    <source>
        <dbReference type="Pfam" id="PF26573"/>
    </source>
</evidence>
<evidence type="ECO:0008006" key="9">
    <source>
        <dbReference type="Google" id="ProtNLM"/>
    </source>
</evidence>
<dbReference type="EMBL" id="AAZO01000603">
    <property type="status" value="NOT_ANNOTATED_CDS"/>
    <property type="molecule type" value="Genomic_DNA"/>
</dbReference>
<evidence type="ECO:0000313" key="6">
    <source>
        <dbReference type="EMBL" id="EEB10592.1"/>
    </source>
</evidence>
<evidence type="ECO:0000256" key="1">
    <source>
        <dbReference type="ARBA" id="ARBA00010948"/>
    </source>
</evidence>
<dbReference type="PANTHER" id="PTHR31139">
    <property type="entry name" value="ECTOPIC P GRANULES PROTEIN 5 HOMOLOG"/>
    <property type="match status" value="1"/>
</dbReference>
<keyword evidence="3" id="KW-0175">Coiled coil</keyword>
<dbReference type="RefSeq" id="XP_002423330.1">
    <property type="nucleotide sequence ID" value="XM_002423285.1"/>
</dbReference>
<reference evidence="6" key="2">
    <citation type="submission" date="2007-04" db="EMBL/GenBank/DDBJ databases">
        <title>The genome of the human body louse.</title>
        <authorList>
            <consortium name="The Human Body Louse Genome Consortium"/>
            <person name="Kirkness E."/>
            <person name="Walenz B."/>
            <person name="Hass B."/>
            <person name="Bruggner R."/>
            <person name="Strausberg R."/>
        </authorList>
    </citation>
    <scope>NUCLEOTIDE SEQUENCE</scope>
    <source>
        <strain evidence="6">USDA</strain>
    </source>
</reference>
<feature type="domain" description="Epg5-like TPR" evidence="5">
    <location>
        <begin position="1112"/>
        <end position="1296"/>
    </location>
</feature>
<evidence type="ECO:0000313" key="7">
    <source>
        <dbReference type="EnsemblMetazoa" id="PHUM050900-PA"/>
    </source>
</evidence>
<dbReference type="STRING" id="121224.E0VB36"/>
<keyword evidence="2" id="KW-0072">Autophagy</keyword>
<evidence type="ECO:0000313" key="8">
    <source>
        <dbReference type="Proteomes" id="UP000009046"/>
    </source>
</evidence>
<dbReference type="InterPro" id="IPR058750">
    <property type="entry name" value="TPR_Epg5"/>
</dbReference>
<dbReference type="FunCoup" id="E0VB36">
    <property type="interactions" value="1816"/>
</dbReference>
<protein>
    <recommendedName>
        <fullName evidence="9">Ectopic P granules protein</fullName>
    </recommendedName>
</protein>
<comment type="similarity">
    <text evidence="1">Belongs to the EPG5 family.</text>
</comment>